<name>A0A8B8EQV1_CRAVI</name>
<proteinExistence type="predicted"/>
<organism evidence="2 3">
    <name type="scientific">Crassostrea virginica</name>
    <name type="common">Eastern oyster</name>
    <dbReference type="NCBI Taxonomy" id="6565"/>
    <lineage>
        <taxon>Eukaryota</taxon>
        <taxon>Metazoa</taxon>
        <taxon>Spiralia</taxon>
        <taxon>Lophotrochozoa</taxon>
        <taxon>Mollusca</taxon>
        <taxon>Bivalvia</taxon>
        <taxon>Autobranchia</taxon>
        <taxon>Pteriomorphia</taxon>
        <taxon>Ostreida</taxon>
        <taxon>Ostreoidea</taxon>
        <taxon>Ostreidae</taxon>
        <taxon>Crassostrea</taxon>
    </lineage>
</organism>
<feature type="chain" id="PRO_5034689816" evidence="1">
    <location>
        <begin position="16"/>
        <end position="181"/>
    </location>
</feature>
<reference evidence="3" key="1">
    <citation type="submission" date="2025-08" db="UniProtKB">
        <authorList>
            <consortium name="RefSeq"/>
        </authorList>
    </citation>
    <scope>IDENTIFICATION</scope>
    <source>
        <tissue evidence="3">Whole sample</tissue>
    </source>
</reference>
<dbReference type="RefSeq" id="XP_022342324.1">
    <property type="nucleotide sequence ID" value="XM_022486616.1"/>
</dbReference>
<evidence type="ECO:0000313" key="2">
    <source>
        <dbReference type="Proteomes" id="UP000694844"/>
    </source>
</evidence>
<dbReference type="Proteomes" id="UP000694844">
    <property type="component" value="Chromosome 5"/>
</dbReference>
<keyword evidence="2" id="KW-1185">Reference proteome</keyword>
<evidence type="ECO:0000313" key="3">
    <source>
        <dbReference type="RefSeq" id="XP_022342324.1"/>
    </source>
</evidence>
<gene>
    <name evidence="3" type="primary">LOC111136041</name>
</gene>
<sequence>MKIFIYASMIAVVLCQELNPLPKGKTCPDLPLGELYAVLDDCRGRDEPHCLTDDRHRHGLVCVEERDIQTGDCPYYNNAKSAMEVRPCKGEGCPEKPFTSMEAVRYPGCYEDYRVRDLNKYPDTLIYWTKKIQADTHICIFICCFNAVEKDSRLYCLCSRGRALSLKTSPLHVSLQTSYTP</sequence>
<keyword evidence="1" id="KW-0732">Signal</keyword>
<dbReference type="KEGG" id="cvn:111136041"/>
<dbReference type="GeneID" id="111136041"/>
<evidence type="ECO:0000256" key="1">
    <source>
        <dbReference type="SAM" id="SignalP"/>
    </source>
</evidence>
<accession>A0A8B8EQV1</accession>
<feature type="signal peptide" evidence="1">
    <location>
        <begin position="1"/>
        <end position="15"/>
    </location>
</feature>
<dbReference type="AlphaFoldDB" id="A0A8B8EQV1"/>
<protein>
    <submittedName>
        <fullName evidence="3">Uncharacterized protein LOC111136041</fullName>
    </submittedName>
</protein>